<keyword evidence="2" id="KW-0812">Transmembrane</keyword>
<dbReference type="AlphaFoldDB" id="A0A0A0JC92"/>
<feature type="compositionally biased region" description="Basic and acidic residues" evidence="1">
    <location>
        <begin position="9"/>
        <end position="25"/>
    </location>
</feature>
<evidence type="ECO:0000259" key="3">
    <source>
        <dbReference type="Pfam" id="PF10648"/>
    </source>
</evidence>
<comment type="caution">
    <text evidence="4">The sequence shown here is derived from an EMBL/GenBank/DDBJ whole genome shotgun (WGS) entry which is preliminary data.</text>
</comment>
<accession>A0A0A0JC92</accession>
<dbReference type="RefSeq" id="WP_035910779.1">
    <property type="nucleotide sequence ID" value="NZ_AVPJ01000001.1"/>
</dbReference>
<organism evidence="4 5">
    <name type="scientific">Knoellia sinensis KCTC 19936</name>
    <dbReference type="NCBI Taxonomy" id="1385520"/>
    <lineage>
        <taxon>Bacteria</taxon>
        <taxon>Bacillati</taxon>
        <taxon>Actinomycetota</taxon>
        <taxon>Actinomycetes</taxon>
        <taxon>Micrococcales</taxon>
        <taxon>Intrasporangiaceae</taxon>
        <taxon>Knoellia</taxon>
    </lineage>
</organism>
<evidence type="ECO:0000313" key="5">
    <source>
        <dbReference type="Proteomes" id="UP000030002"/>
    </source>
</evidence>
<dbReference type="STRING" id="1385520.N802_00660"/>
<feature type="region of interest" description="Disordered" evidence="1">
    <location>
        <begin position="1"/>
        <end position="25"/>
    </location>
</feature>
<feature type="compositionally biased region" description="Low complexity" evidence="1">
    <location>
        <begin position="76"/>
        <end position="122"/>
    </location>
</feature>
<keyword evidence="5" id="KW-1185">Reference proteome</keyword>
<dbReference type="InterPro" id="IPR018911">
    <property type="entry name" value="Gmad2_Ig-like_dom"/>
</dbReference>
<name>A0A0A0JC92_9MICO</name>
<feature type="region of interest" description="Disordered" evidence="1">
    <location>
        <begin position="71"/>
        <end position="138"/>
    </location>
</feature>
<sequence>MTTQFDQSSTERELREALAQRAAEVHPSARLDEILRAAAEPEAVNVRRRWLAGIGIAAAAATVAGAVWASRPDSEPTLPANTPSATPTSSAPAPSASPSISPSASPTASPSASQPGTTAPTPSTSPPAVPPAPNQPTSSSALAIYRVGTNGGSANRPGLVREFKASGGSATESTRVSTAVEESLRRTDLWRGVTIEDVTVTSGRITLELSGPGSSAASANAARLGVSALVWTAQAVVGRGDVPVQITAAGGGRLLGHVATTSTFTRASTPPEALCDIWIDAPSPGASLRGSNVVVVRGQAVAWEANVEWELRSGDSTVREGFTTASVGAPSRGTFSIDLGRLDAGSYAIRAFTTSPEDGARVLAERVVTFTVR</sequence>
<dbReference type="EMBL" id="AVPJ01000001">
    <property type="protein sequence ID" value="KGN34990.1"/>
    <property type="molecule type" value="Genomic_DNA"/>
</dbReference>
<protein>
    <recommendedName>
        <fullName evidence="3">Bacterial spore germination immunoglobulin-like domain-containing protein</fullName>
    </recommendedName>
</protein>
<feature type="transmembrane region" description="Helical" evidence="2">
    <location>
        <begin position="50"/>
        <end position="69"/>
    </location>
</feature>
<feature type="compositionally biased region" description="Pro residues" evidence="1">
    <location>
        <begin position="123"/>
        <end position="134"/>
    </location>
</feature>
<reference evidence="4 5" key="1">
    <citation type="submission" date="2013-08" db="EMBL/GenBank/DDBJ databases">
        <title>The genome sequence of Knoellia sinensis.</title>
        <authorList>
            <person name="Zhu W."/>
            <person name="Wang G."/>
        </authorList>
    </citation>
    <scope>NUCLEOTIDE SEQUENCE [LARGE SCALE GENOMIC DNA]</scope>
    <source>
        <strain evidence="4 5">KCTC 19936</strain>
    </source>
</reference>
<evidence type="ECO:0000256" key="2">
    <source>
        <dbReference type="SAM" id="Phobius"/>
    </source>
</evidence>
<evidence type="ECO:0000313" key="4">
    <source>
        <dbReference type="EMBL" id="KGN34990.1"/>
    </source>
</evidence>
<evidence type="ECO:0000256" key="1">
    <source>
        <dbReference type="SAM" id="MobiDB-lite"/>
    </source>
</evidence>
<proteinExistence type="predicted"/>
<keyword evidence="2" id="KW-1133">Transmembrane helix</keyword>
<gene>
    <name evidence="4" type="ORF">N802_00660</name>
</gene>
<dbReference type="OrthoDB" id="4843507at2"/>
<keyword evidence="2" id="KW-0472">Membrane</keyword>
<dbReference type="Proteomes" id="UP000030002">
    <property type="component" value="Unassembled WGS sequence"/>
</dbReference>
<feature type="domain" description="Bacterial spore germination immunoglobulin-like" evidence="3">
    <location>
        <begin position="277"/>
        <end position="360"/>
    </location>
</feature>
<dbReference type="Pfam" id="PF10648">
    <property type="entry name" value="Gmad2"/>
    <property type="match status" value="1"/>
</dbReference>
<dbReference type="eggNOG" id="COG5401">
    <property type="taxonomic scope" value="Bacteria"/>
</dbReference>